<evidence type="ECO:0000256" key="5">
    <source>
        <dbReference type="ARBA" id="ARBA00022787"/>
    </source>
</evidence>
<evidence type="ECO:0000313" key="14">
    <source>
        <dbReference type="Proteomes" id="UP000277580"/>
    </source>
</evidence>
<dbReference type="InterPro" id="IPR005683">
    <property type="entry name" value="Tom22"/>
</dbReference>
<evidence type="ECO:0000256" key="12">
    <source>
        <dbReference type="SAM" id="MobiDB-lite"/>
    </source>
</evidence>
<dbReference type="PANTHER" id="PTHR12504:SF0">
    <property type="entry name" value="MITOCHONDRIAL IMPORT RECEPTOR SUBUNIT TOM22 HOMOLOG"/>
    <property type="match status" value="1"/>
</dbReference>
<proteinExistence type="inferred from homology"/>
<gene>
    <name evidence="13" type="ORF">P167DRAFT_535794</name>
</gene>
<protein>
    <submittedName>
        <fullName evidence="13">Mitochondrial import translocase, subunit Tom22</fullName>
    </submittedName>
</protein>
<keyword evidence="3" id="KW-0813">Transport</keyword>
<dbReference type="Pfam" id="PF04281">
    <property type="entry name" value="Tom22"/>
    <property type="match status" value="1"/>
</dbReference>
<evidence type="ECO:0000256" key="2">
    <source>
        <dbReference type="ARBA" id="ARBA00009874"/>
    </source>
</evidence>
<dbReference type="STRING" id="1392247.A0A3N4KPC1"/>
<evidence type="ECO:0000256" key="1">
    <source>
        <dbReference type="ARBA" id="ARBA00004572"/>
    </source>
</evidence>
<keyword evidence="5" id="KW-1000">Mitochondrion outer membrane</keyword>
<dbReference type="PANTHER" id="PTHR12504">
    <property type="entry name" value="MITOCHONDRIAL IMPORT RECEPTOR SUBUNIT TOM22"/>
    <property type="match status" value="1"/>
</dbReference>
<name>A0A3N4KPC1_9PEZI</name>
<evidence type="ECO:0000256" key="3">
    <source>
        <dbReference type="ARBA" id="ARBA00022448"/>
    </source>
</evidence>
<dbReference type="EMBL" id="ML119128">
    <property type="protein sequence ID" value="RPB12454.1"/>
    <property type="molecule type" value="Genomic_DNA"/>
</dbReference>
<evidence type="ECO:0000256" key="10">
    <source>
        <dbReference type="ARBA" id="ARBA00023136"/>
    </source>
</evidence>
<evidence type="ECO:0000256" key="9">
    <source>
        <dbReference type="ARBA" id="ARBA00023128"/>
    </source>
</evidence>
<dbReference type="GO" id="GO:0006886">
    <property type="term" value="P:intracellular protein transport"/>
    <property type="evidence" value="ECO:0007669"/>
    <property type="project" value="InterPro"/>
</dbReference>
<comment type="subcellular location">
    <subcellularLocation>
        <location evidence="1">Mitochondrion outer membrane</location>
        <topology evidence="1">Single-pass membrane protein</topology>
    </subcellularLocation>
</comment>
<accession>A0A3N4KPC1</accession>
<organism evidence="13 14">
    <name type="scientific">Morchella conica CCBAS932</name>
    <dbReference type="NCBI Taxonomy" id="1392247"/>
    <lineage>
        <taxon>Eukaryota</taxon>
        <taxon>Fungi</taxon>
        <taxon>Dikarya</taxon>
        <taxon>Ascomycota</taxon>
        <taxon>Pezizomycotina</taxon>
        <taxon>Pezizomycetes</taxon>
        <taxon>Pezizales</taxon>
        <taxon>Morchellaceae</taxon>
        <taxon>Morchella</taxon>
    </lineage>
</organism>
<dbReference type="InParanoid" id="A0A3N4KPC1"/>
<keyword evidence="6" id="KW-0653">Protein transport</keyword>
<feature type="compositionally biased region" description="Acidic residues" evidence="12">
    <location>
        <begin position="21"/>
        <end position="44"/>
    </location>
</feature>
<dbReference type="GO" id="GO:0005741">
    <property type="term" value="C:mitochondrial outer membrane"/>
    <property type="evidence" value="ECO:0007669"/>
    <property type="project" value="UniProtKB-SubCell"/>
</dbReference>
<dbReference type="AlphaFoldDB" id="A0A3N4KPC1"/>
<evidence type="ECO:0000256" key="6">
    <source>
        <dbReference type="ARBA" id="ARBA00022927"/>
    </source>
</evidence>
<sequence length="149" mass="16793">MVKIQEVEDEHFTDVKPAFADDAEDDDFTDTDSEISDEEEGDDELEETLYDRLVALKDIVPLKQRTYLSNGASRTYRWISKGLSFGGSTLWVLTTSVMILGVPYAVALQGDQQLAEMEKEYNMQQFTTESLTPGAQSILTEGTQEKPRQ</sequence>
<evidence type="ECO:0000313" key="13">
    <source>
        <dbReference type="EMBL" id="RPB12454.1"/>
    </source>
</evidence>
<keyword evidence="7" id="KW-1133">Transmembrane helix</keyword>
<keyword evidence="8" id="KW-0811">Translocation</keyword>
<evidence type="ECO:0000256" key="7">
    <source>
        <dbReference type="ARBA" id="ARBA00022989"/>
    </source>
</evidence>
<comment type="similarity">
    <text evidence="2">Belongs to the Tom22 family.</text>
</comment>
<keyword evidence="11" id="KW-0675">Receptor</keyword>
<feature type="region of interest" description="Disordered" evidence="12">
    <location>
        <begin position="1"/>
        <end position="44"/>
    </location>
</feature>
<keyword evidence="4" id="KW-0812">Transmembrane</keyword>
<keyword evidence="14" id="KW-1185">Reference proteome</keyword>
<evidence type="ECO:0000256" key="4">
    <source>
        <dbReference type="ARBA" id="ARBA00022692"/>
    </source>
</evidence>
<evidence type="ECO:0000256" key="8">
    <source>
        <dbReference type="ARBA" id="ARBA00023010"/>
    </source>
</evidence>
<dbReference type="FunCoup" id="A0A3N4KPC1">
    <property type="interactions" value="250"/>
</dbReference>
<reference evidence="13 14" key="1">
    <citation type="journal article" date="2018" name="Nat. Ecol. Evol.">
        <title>Pezizomycetes genomes reveal the molecular basis of ectomycorrhizal truffle lifestyle.</title>
        <authorList>
            <person name="Murat C."/>
            <person name="Payen T."/>
            <person name="Noel B."/>
            <person name="Kuo A."/>
            <person name="Morin E."/>
            <person name="Chen J."/>
            <person name="Kohler A."/>
            <person name="Krizsan K."/>
            <person name="Balestrini R."/>
            <person name="Da Silva C."/>
            <person name="Montanini B."/>
            <person name="Hainaut M."/>
            <person name="Levati E."/>
            <person name="Barry K.W."/>
            <person name="Belfiori B."/>
            <person name="Cichocki N."/>
            <person name="Clum A."/>
            <person name="Dockter R.B."/>
            <person name="Fauchery L."/>
            <person name="Guy J."/>
            <person name="Iotti M."/>
            <person name="Le Tacon F."/>
            <person name="Lindquist E.A."/>
            <person name="Lipzen A."/>
            <person name="Malagnac F."/>
            <person name="Mello A."/>
            <person name="Molinier V."/>
            <person name="Miyauchi S."/>
            <person name="Poulain J."/>
            <person name="Riccioni C."/>
            <person name="Rubini A."/>
            <person name="Sitrit Y."/>
            <person name="Splivallo R."/>
            <person name="Traeger S."/>
            <person name="Wang M."/>
            <person name="Zifcakova L."/>
            <person name="Wipf D."/>
            <person name="Zambonelli A."/>
            <person name="Paolocci F."/>
            <person name="Nowrousian M."/>
            <person name="Ottonello S."/>
            <person name="Baldrian P."/>
            <person name="Spatafora J.W."/>
            <person name="Henrissat B."/>
            <person name="Nagy L.G."/>
            <person name="Aury J.M."/>
            <person name="Wincker P."/>
            <person name="Grigoriev I.V."/>
            <person name="Bonfante P."/>
            <person name="Martin F.M."/>
        </authorList>
    </citation>
    <scope>NUCLEOTIDE SEQUENCE [LARGE SCALE GENOMIC DNA]</scope>
    <source>
        <strain evidence="13 14">CCBAS932</strain>
    </source>
</reference>
<dbReference type="Proteomes" id="UP000277580">
    <property type="component" value="Unassembled WGS sequence"/>
</dbReference>
<dbReference type="OrthoDB" id="10016939at2759"/>
<evidence type="ECO:0000256" key="11">
    <source>
        <dbReference type="ARBA" id="ARBA00023170"/>
    </source>
</evidence>
<dbReference type="CDD" id="cd22884">
    <property type="entry name" value="TOM22"/>
    <property type="match status" value="1"/>
</dbReference>
<keyword evidence="10" id="KW-0472">Membrane</keyword>
<keyword evidence="9" id="KW-0496">Mitochondrion</keyword>